<name>A0A166TV05_9CLOT</name>
<evidence type="ECO:0000313" key="4">
    <source>
        <dbReference type="EMBL" id="OBR96693.1"/>
    </source>
</evidence>
<organism evidence="3 5">
    <name type="scientific">Clostridium coskatii</name>
    <dbReference type="NCBI Taxonomy" id="1705578"/>
    <lineage>
        <taxon>Bacteria</taxon>
        <taxon>Bacillati</taxon>
        <taxon>Bacillota</taxon>
        <taxon>Clostridia</taxon>
        <taxon>Eubacteriales</taxon>
        <taxon>Clostridiaceae</taxon>
        <taxon>Clostridium</taxon>
    </lineage>
</organism>
<feature type="transmembrane region" description="Helical" evidence="2">
    <location>
        <begin position="73"/>
        <end position="93"/>
    </location>
</feature>
<evidence type="ECO:0000313" key="5">
    <source>
        <dbReference type="Proteomes" id="UP000077384"/>
    </source>
</evidence>
<reference evidence="4 6" key="2">
    <citation type="journal article" date="2016" name="Front. Microbiol.">
        <title>Industrial Acetogenic Biocatalysts: A Comparative Metabolic and Genomic Analysis.</title>
        <authorList>
            <person name="Bengelsdorf F."/>
            <person name="Poehlein A."/>
            <person name="Sonja S."/>
            <person name="Erz C."/>
            <person name="Hummel T."/>
            <person name="Hoffmeister S."/>
            <person name="Daniel R."/>
            <person name="Durre P."/>
        </authorList>
    </citation>
    <scope>NUCLEOTIDE SEQUENCE [LARGE SCALE GENOMIC DNA]</scope>
    <source>
        <strain evidence="4 6">PTA-10522</strain>
    </source>
</reference>
<evidence type="ECO:0000313" key="6">
    <source>
        <dbReference type="Proteomes" id="UP000093694"/>
    </source>
</evidence>
<keyword evidence="2" id="KW-0812">Transmembrane</keyword>
<dbReference type="EMBL" id="LROR01000032">
    <property type="protein sequence ID" value="OBR96693.1"/>
    <property type="molecule type" value="Genomic_DNA"/>
</dbReference>
<keyword evidence="2" id="KW-1133">Transmembrane helix</keyword>
<dbReference type="EMBL" id="LITQ01000008">
    <property type="protein sequence ID" value="OAA94131.1"/>
    <property type="molecule type" value="Genomic_DNA"/>
</dbReference>
<keyword evidence="6" id="KW-1185">Reference proteome</keyword>
<accession>A0A166TV05</accession>
<protein>
    <submittedName>
        <fullName evidence="3">Uncharacterized protein</fullName>
    </submittedName>
</protein>
<dbReference type="PATRIC" id="fig|1705578.3.peg.3697"/>
<feature type="transmembrane region" description="Helical" evidence="2">
    <location>
        <begin position="20"/>
        <end position="41"/>
    </location>
</feature>
<dbReference type="Proteomes" id="UP000093694">
    <property type="component" value="Unassembled WGS sequence"/>
</dbReference>
<feature type="compositionally biased region" description="Polar residues" evidence="1">
    <location>
        <begin position="148"/>
        <end position="158"/>
    </location>
</feature>
<feature type="region of interest" description="Disordered" evidence="1">
    <location>
        <begin position="120"/>
        <end position="158"/>
    </location>
</feature>
<reference evidence="3 5" key="1">
    <citation type="journal article" date="2015" name="Biotechnol. Bioeng.">
        <title>Genome sequence and phenotypic characterization of Caulobacter segnis.</title>
        <authorList>
            <person name="Patel S."/>
            <person name="Fletcher B."/>
            <person name="Scott D.C."/>
            <person name="Ely B."/>
        </authorList>
    </citation>
    <scope>NUCLEOTIDE SEQUENCE [LARGE SCALE GENOMIC DNA]</scope>
    <source>
        <strain evidence="3 5">PS02</strain>
    </source>
</reference>
<keyword evidence="2" id="KW-0472">Membrane</keyword>
<gene>
    <name evidence="4" type="ORF">CLCOS_08550</name>
    <name evidence="3" type="ORF">WX73_03701</name>
</gene>
<comment type="caution">
    <text evidence="3">The sequence shown here is derived from an EMBL/GenBank/DDBJ whole genome shotgun (WGS) entry which is preliminary data.</text>
</comment>
<proteinExistence type="predicted"/>
<evidence type="ECO:0000256" key="1">
    <source>
        <dbReference type="SAM" id="MobiDB-lite"/>
    </source>
</evidence>
<evidence type="ECO:0000313" key="3">
    <source>
        <dbReference type="EMBL" id="OAA94131.1"/>
    </source>
</evidence>
<evidence type="ECO:0000256" key="2">
    <source>
        <dbReference type="SAM" id="Phobius"/>
    </source>
</evidence>
<feature type="compositionally biased region" description="Basic and acidic residues" evidence="1">
    <location>
        <begin position="127"/>
        <end position="146"/>
    </location>
</feature>
<sequence length="158" mass="17030">MKVKDKTGLKKSNKIYVSKILNAAALVVAVLGIASLANNIYLFRQATNQYVAQGYSAATVTKQLLSSQLLPGIFEPIALYGGISIVLLAINMINKKVSKCLELLTPAEVCQENISDDINAASNDVESGDHSIHTDDKESSDNEKKHNQLQGSEKPSKA</sequence>
<dbReference type="RefSeq" id="WP_063600505.1">
    <property type="nucleotide sequence ID" value="NZ_LITQ01000008.1"/>
</dbReference>
<dbReference type="AlphaFoldDB" id="A0A166TV05"/>
<dbReference type="Proteomes" id="UP000077384">
    <property type="component" value="Unassembled WGS sequence"/>
</dbReference>